<evidence type="ECO:0008006" key="3">
    <source>
        <dbReference type="Google" id="ProtNLM"/>
    </source>
</evidence>
<organism evidence="1 2">
    <name type="scientific">Roseibium polysiphoniae</name>
    <dbReference type="NCBI Taxonomy" id="2571221"/>
    <lineage>
        <taxon>Bacteria</taxon>
        <taxon>Pseudomonadati</taxon>
        <taxon>Pseudomonadota</taxon>
        <taxon>Alphaproteobacteria</taxon>
        <taxon>Hyphomicrobiales</taxon>
        <taxon>Stappiaceae</taxon>
        <taxon>Roseibium</taxon>
    </lineage>
</organism>
<proteinExistence type="predicted"/>
<accession>A0A944CAC9</accession>
<dbReference type="EMBL" id="QTKU01000001">
    <property type="protein sequence ID" value="MBS8259706.1"/>
    <property type="molecule type" value="Genomic_DNA"/>
</dbReference>
<reference evidence="1" key="1">
    <citation type="submission" date="2018-08" db="EMBL/GenBank/DDBJ databases">
        <authorList>
            <person name="Jin W."/>
            <person name="Wang H."/>
            <person name="Yang Y."/>
            <person name="Li M."/>
            <person name="Liu J."/>
        </authorList>
    </citation>
    <scope>NUCLEOTIDE SEQUENCE</scope>
    <source>
        <strain evidence="1">AESS21</strain>
    </source>
</reference>
<reference evidence="1" key="2">
    <citation type="journal article" date="2021" name="Microorganisms">
        <title>Bacterial Dimethylsulfoniopropionate Biosynthesis in the East China Sea.</title>
        <authorList>
            <person name="Liu J."/>
            <person name="Zhang Y."/>
            <person name="Liu J."/>
            <person name="Zhong H."/>
            <person name="Williams B.T."/>
            <person name="Zheng Y."/>
            <person name="Curson A.R.J."/>
            <person name="Sun C."/>
            <person name="Sun H."/>
            <person name="Song D."/>
            <person name="Wagner Mackenzie B."/>
            <person name="Bermejo Martinez A."/>
            <person name="Todd J.D."/>
            <person name="Zhang X.H."/>
        </authorList>
    </citation>
    <scope>NUCLEOTIDE SEQUENCE</scope>
    <source>
        <strain evidence="1">AESS21</strain>
    </source>
</reference>
<dbReference type="Proteomes" id="UP000705379">
    <property type="component" value="Unassembled WGS sequence"/>
</dbReference>
<sequence>MARTKSPLTMAIDVACSSKAILQQVQAVNTHDLFKAQADFCGSSMLRAQTFVPPMLLGLSLELALKAWTILDGSKNEPPREHDLSKLFASTSDTTQNRLNLRYQNEVAPFYPNFLNLNYGLEDMLVGIRHAFVEWRYSYEVETARLDSNHMRATAEMLLSEFEDCILVEKAPPAT</sequence>
<gene>
    <name evidence="1" type="ORF">DYI23_05695</name>
</gene>
<evidence type="ECO:0000313" key="2">
    <source>
        <dbReference type="Proteomes" id="UP000705379"/>
    </source>
</evidence>
<evidence type="ECO:0000313" key="1">
    <source>
        <dbReference type="EMBL" id="MBS8259706.1"/>
    </source>
</evidence>
<dbReference type="RefSeq" id="WP_213215268.1">
    <property type="nucleotide sequence ID" value="NZ_QTKU01000001.1"/>
</dbReference>
<dbReference type="AlphaFoldDB" id="A0A944CAC9"/>
<name>A0A944CAC9_9HYPH</name>
<protein>
    <recommendedName>
        <fullName evidence="3">HEPN domain-containing protein</fullName>
    </recommendedName>
</protein>
<comment type="caution">
    <text evidence="1">The sequence shown here is derived from an EMBL/GenBank/DDBJ whole genome shotgun (WGS) entry which is preliminary data.</text>
</comment>